<gene>
    <name evidence="1" type="ORF">T10_1470</name>
</gene>
<evidence type="ECO:0000313" key="2">
    <source>
        <dbReference type="Proteomes" id="UP000054843"/>
    </source>
</evidence>
<protein>
    <submittedName>
        <fullName evidence="1">Uncharacterized protein</fullName>
    </submittedName>
</protein>
<dbReference type="EMBL" id="JYDO01000081">
    <property type="protein sequence ID" value="KRZ72303.1"/>
    <property type="molecule type" value="Genomic_DNA"/>
</dbReference>
<organism evidence="1 2">
    <name type="scientific">Trichinella papuae</name>
    <dbReference type="NCBI Taxonomy" id="268474"/>
    <lineage>
        <taxon>Eukaryota</taxon>
        <taxon>Metazoa</taxon>
        <taxon>Ecdysozoa</taxon>
        <taxon>Nematoda</taxon>
        <taxon>Enoplea</taxon>
        <taxon>Dorylaimia</taxon>
        <taxon>Trichinellida</taxon>
        <taxon>Trichinellidae</taxon>
        <taxon>Trichinella</taxon>
    </lineage>
</organism>
<keyword evidence="2" id="KW-1185">Reference proteome</keyword>
<dbReference type="AlphaFoldDB" id="A0A0V1ML78"/>
<name>A0A0V1ML78_9BILA</name>
<comment type="caution">
    <text evidence="1">The sequence shown here is derived from an EMBL/GenBank/DDBJ whole genome shotgun (WGS) entry which is preliminary data.</text>
</comment>
<evidence type="ECO:0000313" key="1">
    <source>
        <dbReference type="EMBL" id="KRZ72303.1"/>
    </source>
</evidence>
<dbReference type="Proteomes" id="UP000054843">
    <property type="component" value="Unassembled WGS sequence"/>
</dbReference>
<sequence length="85" mass="9599">MTTIPMVYDQKVSGASAVCSKQDCKAVRWTNFEVATVIETTPIPMVYNQEAYASSADSSASGQFPVFNRVRTSMYRNQAERYIRF</sequence>
<reference evidence="1 2" key="1">
    <citation type="submission" date="2015-01" db="EMBL/GenBank/DDBJ databases">
        <title>Evolution of Trichinella species and genotypes.</title>
        <authorList>
            <person name="Korhonen P.K."/>
            <person name="Edoardo P."/>
            <person name="Giuseppe L.R."/>
            <person name="Gasser R.B."/>
        </authorList>
    </citation>
    <scope>NUCLEOTIDE SEQUENCE [LARGE SCALE GENOMIC DNA]</scope>
    <source>
        <strain evidence="1">ISS1980</strain>
    </source>
</reference>
<proteinExistence type="predicted"/>
<accession>A0A0V1ML78</accession>